<dbReference type="Proteomes" id="UP001175228">
    <property type="component" value="Unassembled WGS sequence"/>
</dbReference>
<evidence type="ECO:0000313" key="8">
    <source>
        <dbReference type="EMBL" id="KAK0472687.1"/>
    </source>
</evidence>
<proteinExistence type="predicted"/>
<evidence type="ECO:0000256" key="2">
    <source>
        <dbReference type="ARBA" id="ARBA00022692"/>
    </source>
</evidence>
<accession>A0AA39NVL4</accession>
<feature type="transmembrane region" description="Helical" evidence="6">
    <location>
        <begin position="105"/>
        <end position="125"/>
    </location>
</feature>
<keyword evidence="4 6" id="KW-0472">Membrane</keyword>
<evidence type="ECO:0000256" key="6">
    <source>
        <dbReference type="SAM" id="Phobius"/>
    </source>
</evidence>
<comment type="caution">
    <text evidence="8">The sequence shown here is derived from an EMBL/GenBank/DDBJ whole genome shotgun (WGS) entry which is preliminary data.</text>
</comment>
<evidence type="ECO:0000256" key="1">
    <source>
        <dbReference type="ARBA" id="ARBA00004141"/>
    </source>
</evidence>
<dbReference type="EMBL" id="JAUEPU010000252">
    <property type="protein sequence ID" value="KAK0472687.1"/>
    <property type="molecule type" value="Genomic_DNA"/>
</dbReference>
<feature type="region of interest" description="Disordered" evidence="5">
    <location>
        <begin position="396"/>
        <end position="415"/>
    </location>
</feature>
<comment type="subcellular location">
    <subcellularLocation>
        <location evidence="1">Membrane</location>
        <topology evidence="1">Multi-pass membrane protein</topology>
    </subcellularLocation>
</comment>
<feature type="transmembrane region" description="Helical" evidence="6">
    <location>
        <begin position="330"/>
        <end position="351"/>
    </location>
</feature>
<dbReference type="GO" id="GO:0004930">
    <property type="term" value="F:G protein-coupled receptor activity"/>
    <property type="evidence" value="ECO:0007669"/>
    <property type="project" value="TreeGrafter"/>
</dbReference>
<gene>
    <name evidence="8" type="ORF">EDD18DRAFT_1229849</name>
</gene>
<dbReference type="PANTHER" id="PTHR23112">
    <property type="entry name" value="G PROTEIN-COUPLED RECEPTOR 157-RELATED"/>
    <property type="match status" value="1"/>
</dbReference>
<protein>
    <recommendedName>
        <fullName evidence="10">Glucose receptor Git3 N-terminal domain-containing protein</fullName>
    </recommendedName>
</protein>
<name>A0AA39NVL4_9AGAR</name>
<dbReference type="GO" id="GO:0005886">
    <property type="term" value="C:plasma membrane"/>
    <property type="evidence" value="ECO:0007669"/>
    <property type="project" value="TreeGrafter"/>
</dbReference>
<evidence type="ECO:0000256" key="4">
    <source>
        <dbReference type="ARBA" id="ARBA00023136"/>
    </source>
</evidence>
<feature type="transmembrane region" description="Helical" evidence="6">
    <location>
        <begin position="72"/>
        <end position="93"/>
    </location>
</feature>
<feature type="transmembrane region" description="Helical" evidence="6">
    <location>
        <begin position="237"/>
        <end position="257"/>
    </location>
</feature>
<dbReference type="AlphaFoldDB" id="A0AA39NVL4"/>
<evidence type="ECO:0008006" key="10">
    <source>
        <dbReference type="Google" id="ProtNLM"/>
    </source>
</evidence>
<dbReference type="Gene3D" id="1.20.1070.10">
    <property type="entry name" value="Rhodopsin 7-helix transmembrane proteins"/>
    <property type="match status" value="1"/>
</dbReference>
<feature type="chain" id="PRO_5041441844" description="Glucose receptor Git3 N-terminal domain-containing protein" evidence="7">
    <location>
        <begin position="29"/>
        <end position="448"/>
    </location>
</feature>
<keyword evidence="3 6" id="KW-1133">Transmembrane helix</keyword>
<keyword evidence="9" id="KW-1185">Reference proteome</keyword>
<keyword evidence="7" id="KW-0732">Signal</keyword>
<sequence length="448" mass="49783">MAGLKTNKISSRVWLFFFEISCATQVQPHPPVYDRRPTWCGDPSLRRMPAIEVNPTRLEYTHTYDIYEFNGVLWISVSGGISLLAAVLALILVIPRSKGYKGTHILGYFVSLLISNVFQSSGTVMNARWLSLNSVYQTDFCAVQGAIKQAGNVGNAVWSLNISIHLFNILFLRWTSNRAAFVAVLTLGWGLVIGIVIIGPTAIQVSHPTHYPYFGISGSWCWITSAYPREQRFLEYLFEYISAGTSFLLYTSILLRVRGNLVFVSGMPHLRFVPRGQSWKLSILRDFIDSSMLRVVHQMVWHPIAYSMLIVPIGLARLSEFAGVHVPEWAVLSTAVIFNLTGFVNVLLLLATRRLFPDTQHFPKFKPRKTIDFGISARNGITPFLLLETEAPSANVSASPSLSPRPEPGHSPASPLVPAFGHLRESGAATIGDYPMLGEPSMFQLRGG</sequence>
<evidence type="ECO:0000256" key="7">
    <source>
        <dbReference type="SAM" id="SignalP"/>
    </source>
</evidence>
<evidence type="ECO:0000313" key="9">
    <source>
        <dbReference type="Proteomes" id="UP001175228"/>
    </source>
</evidence>
<dbReference type="GO" id="GO:0007189">
    <property type="term" value="P:adenylate cyclase-activating G protein-coupled receptor signaling pathway"/>
    <property type="evidence" value="ECO:0007669"/>
    <property type="project" value="TreeGrafter"/>
</dbReference>
<evidence type="ECO:0000256" key="5">
    <source>
        <dbReference type="SAM" id="MobiDB-lite"/>
    </source>
</evidence>
<keyword evidence="2 6" id="KW-0812">Transmembrane</keyword>
<feature type="transmembrane region" description="Helical" evidence="6">
    <location>
        <begin position="300"/>
        <end position="318"/>
    </location>
</feature>
<feature type="signal peptide" evidence="7">
    <location>
        <begin position="1"/>
        <end position="28"/>
    </location>
</feature>
<reference evidence="8" key="1">
    <citation type="submission" date="2023-06" db="EMBL/GenBank/DDBJ databases">
        <authorList>
            <consortium name="Lawrence Berkeley National Laboratory"/>
            <person name="Ahrendt S."/>
            <person name="Sahu N."/>
            <person name="Indic B."/>
            <person name="Wong-Bajracharya J."/>
            <person name="Merenyi Z."/>
            <person name="Ke H.-M."/>
            <person name="Monk M."/>
            <person name="Kocsube S."/>
            <person name="Drula E."/>
            <person name="Lipzen A."/>
            <person name="Balint B."/>
            <person name="Henrissat B."/>
            <person name="Andreopoulos B."/>
            <person name="Martin F.M."/>
            <person name="Harder C.B."/>
            <person name="Rigling D."/>
            <person name="Ford K.L."/>
            <person name="Foster G.D."/>
            <person name="Pangilinan J."/>
            <person name="Papanicolaou A."/>
            <person name="Barry K."/>
            <person name="LaButti K."/>
            <person name="Viragh M."/>
            <person name="Koriabine M."/>
            <person name="Yan M."/>
            <person name="Riley R."/>
            <person name="Champramary S."/>
            <person name="Plett K.L."/>
            <person name="Tsai I.J."/>
            <person name="Slot J."/>
            <person name="Sipos G."/>
            <person name="Plett J."/>
            <person name="Nagy L.G."/>
            <person name="Grigoriev I.V."/>
        </authorList>
    </citation>
    <scope>NUCLEOTIDE SEQUENCE</scope>
    <source>
        <strain evidence="8">HWK02</strain>
    </source>
</reference>
<evidence type="ECO:0000256" key="3">
    <source>
        <dbReference type="ARBA" id="ARBA00022989"/>
    </source>
</evidence>
<organism evidence="8 9">
    <name type="scientific">Armillaria luteobubalina</name>
    <dbReference type="NCBI Taxonomy" id="153913"/>
    <lineage>
        <taxon>Eukaryota</taxon>
        <taxon>Fungi</taxon>
        <taxon>Dikarya</taxon>
        <taxon>Basidiomycota</taxon>
        <taxon>Agaricomycotina</taxon>
        <taxon>Agaricomycetes</taxon>
        <taxon>Agaricomycetidae</taxon>
        <taxon>Agaricales</taxon>
        <taxon>Marasmiineae</taxon>
        <taxon>Physalacriaceae</taxon>
        <taxon>Armillaria</taxon>
    </lineage>
</organism>
<dbReference type="PANTHER" id="PTHR23112:SF37">
    <property type="entry name" value="G PROTEIN-COUPLED RECEPTOR GPR1"/>
    <property type="match status" value="1"/>
</dbReference>
<feature type="transmembrane region" description="Helical" evidence="6">
    <location>
        <begin position="179"/>
        <end position="203"/>
    </location>
</feature>